<keyword evidence="4" id="KW-1185">Reference proteome</keyword>
<organism evidence="3 4">
    <name type="scientific">Taylorella asinigenitalis (strain MCE3)</name>
    <dbReference type="NCBI Taxonomy" id="1008459"/>
    <lineage>
        <taxon>Bacteria</taxon>
        <taxon>Pseudomonadati</taxon>
        <taxon>Pseudomonadota</taxon>
        <taxon>Betaproteobacteria</taxon>
        <taxon>Burkholderiales</taxon>
        <taxon>Alcaligenaceae</taxon>
        <taxon>Taylorella</taxon>
    </lineage>
</organism>
<reference key="1">
    <citation type="submission" date="2011-09" db="EMBL/GenBank/DDBJ databases">
        <title>Genomic characterization of the Taylorella genus.</title>
        <authorList>
            <person name="Hebert L."/>
            <person name="Moumen B."/>
            <person name="Pons N."/>
            <person name="Duquesne F."/>
            <person name="Breuil M.-F."/>
            <person name="Goux D."/>
            <person name="Batto J.-M."/>
            <person name="Renault P."/>
            <person name="Laugier C."/>
            <person name="Petry S."/>
        </authorList>
    </citation>
    <scope>NUCLEOTIDE SEQUENCE</scope>
    <source>
        <strain>MCE3</strain>
    </source>
</reference>
<name>G4Q9I8_TAYAM</name>
<feature type="signal peptide" evidence="2">
    <location>
        <begin position="1"/>
        <end position="17"/>
    </location>
</feature>
<evidence type="ECO:0000313" key="3">
    <source>
        <dbReference type="EMBL" id="AEP36525.1"/>
    </source>
</evidence>
<dbReference type="OrthoDB" id="8690214at2"/>
<accession>G4Q9I8</accession>
<dbReference type="PROSITE" id="PS51257">
    <property type="entry name" value="PROKAR_LIPOPROTEIN"/>
    <property type="match status" value="1"/>
</dbReference>
<evidence type="ECO:0000256" key="2">
    <source>
        <dbReference type="SAM" id="SignalP"/>
    </source>
</evidence>
<evidence type="ECO:0000256" key="1">
    <source>
        <dbReference type="SAM" id="MobiDB-lite"/>
    </source>
</evidence>
<dbReference type="EMBL" id="CP003059">
    <property type="protein sequence ID" value="AEP36525.1"/>
    <property type="molecule type" value="Genomic_DNA"/>
</dbReference>
<reference evidence="3 4" key="2">
    <citation type="journal article" date="2012" name="PLoS ONE">
        <title>Genomic characterization of the taylorella genus.</title>
        <authorList>
            <person name="Hebert L."/>
            <person name="Moumen B."/>
            <person name="Pons N."/>
            <person name="Duquesne F."/>
            <person name="Breuil M.F."/>
            <person name="Goux D."/>
            <person name="Batto J.M."/>
            <person name="Laugier C."/>
            <person name="Renault P."/>
            <person name="Petry S."/>
        </authorList>
    </citation>
    <scope>NUCLEOTIDE SEQUENCE [LARGE SCALE GENOMIC DNA]</scope>
    <source>
        <strain evidence="3 4">MCE3</strain>
    </source>
</reference>
<dbReference type="RefSeq" id="WP_014111422.1">
    <property type="nucleotide sequence ID" value="NC_016043.1"/>
</dbReference>
<protein>
    <recommendedName>
        <fullName evidence="5">Lipoprotein</fullName>
    </recommendedName>
</protein>
<evidence type="ECO:0008006" key="5">
    <source>
        <dbReference type="Google" id="ProtNLM"/>
    </source>
</evidence>
<feature type="region of interest" description="Disordered" evidence="1">
    <location>
        <begin position="21"/>
        <end position="47"/>
    </location>
</feature>
<evidence type="ECO:0000313" key="4">
    <source>
        <dbReference type="Proteomes" id="UP000009284"/>
    </source>
</evidence>
<dbReference type="AlphaFoldDB" id="G4Q9I8"/>
<dbReference type="HOGENOM" id="CLU_1854249_0_0_4"/>
<gene>
    <name evidence="3" type="ordered locus">TASI_0754</name>
</gene>
<keyword evidence="2" id="KW-0732">Signal</keyword>
<sequence>MKKSLVLATLFSVLALAACGDKEESKVSKDSNNTSSQNDTSSSRDLPKECEAYFKEVDRLLVNLSGPIRESVKSQSESLRSTFMADKNLSKNDLAQICLQASDSLKPIRNLKQ</sequence>
<feature type="compositionally biased region" description="Low complexity" evidence="1">
    <location>
        <begin position="30"/>
        <end position="43"/>
    </location>
</feature>
<feature type="chain" id="PRO_5003467077" description="Lipoprotein" evidence="2">
    <location>
        <begin position="18"/>
        <end position="113"/>
    </location>
</feature>
<proteinExistence type="predicted"/>
<dbReference type="KEGG" id="tas:TASI_0754"/>
<dbReference type="Proteomes" id="UP000009284">
    <property type="component" value="Chromosome"/>
</dbReference>